<sequence length="53" mass="6113">MVTKGKLHYVKKIAREIAFKLQTHALIVAFCCGGHGEKIIVIRNNEYRIKLLF</sequence>
<dbReference type="AlphaFoldDB" id="A0A0B6YZ35"/>
<organism evidence="1">
    <name type="scientific">Arion vulgaris</name>
    <dbReference type="NCBI Taxonomy" id="1028688"/>
    <lineage>
        <taxon>Eukaryota</taxon>
        <taxon>Metazoa</taxon>
        <taxon>Spiralia</taxon>
        <taxon>Lophotrochozoa</taxon>
        <taxon>Mollusca</taxon>
        <taxon>Gastropoda</taxon>
        <taxon>Heterobranchia</taxon>
        <taxon>Euthyneura</taxon>
        <taxon>Panpulmonata</taxon>
        <taxon>Eupulmonata</taxon>
        <taxon>Stylommatophora</taxon>
        <taxon>Helicina</taxon>
        <taxon>Arionoidea</taxon>
        <taxon>Arionidae</taxon>
        <taxon>Arion</taxon>
    </lineage>
</organism>
<dbReference type="EMBL" id="HACG01014618">
    <property type="protein sequence ID" value="CEK61483.1"/>
    <property type="molecule type" value="Transcribed_RNA"/>
</dbReference>
<reference evidence="1" key="1">
    <citation type="submission" date="2014-12" db="EMBL/GenBank/DDBJ databases">
        <title>Insight into the proteome of Arion vulgaris.</title>
        <authorList>
            <person name="Aradska J."/>
            <person name="Bulat T."/>
            <person name="Smidak R."/>
            <person name="Sarate P."/>
            <person name="Gangsoo J."/>
            <person name="Sialana F."/>
            <person name="Bilban M."/>
            <person name="Lubec G."/>
        </authorList>
    </citation>
    <scope>NUCLEOTIDE SEQUENCE</scope>
    <source>
        <tissue evidence="1">Skin</tissue>
    </source>
</reference>
<proteinExistence type="predicted"/>
<protein>
    <submittedName>
        <fullName evidence="1">Uncharacterized protein</fullName>
    </submittedName>
</protein>
<name>A0A0B6YZ35_9EUPU</name>
<evidence type="ECO:0000313" key="1">
    <source>
        <dbReference type="EMBL" id="CEK61483.1"/>
    </source>
</evidence>
<gene>
    <name evidence="1" type="primary">ORF42389</name>
</gene>
<accession>A0A0B6YZ35</accession>